<gene>
    <name evidence="3" type="ORF">NCTC10588_02439</name>
</gene>
<accession>A0A7Z7LYL0</accession>
<dbReference type="AlphaFoldDB" id="A0A7Z7LYL0"/>
<feature type="transmembrane region" description="Helical" evidence="1">
    <location>
        <begin position="175"/>
        <end position="193"/>
    </location>
</feature>
<evidence type="ECO:0000313" key="3">
    <source>
        <dbReference type="EMBL" id="STD06307.1"/>
    </source>
</evidence>
<feature type="domain" description="EamA" evidence="2">
    <location>
        <begin position="144"/>
        <end position="280"/>
    </location>
</feature>
<feature type="transmembrane region" description="Helical" evidence="1">
    <location>
        <begin position="144"/>
        <end position="163"/>
    </location>
</feature>
<evidence type="ECO:0000313" key="4">
    <source>
        <dbReference type="Proteomes" id="UP000254876"/>
    </source>
</evidence>
<dbReference type="EMBL" id="UFYD01000001">
    <property type="protein sequence ID" value="STD06307.1"/>
    <property type="molecule type" value="Genomic_DNA"/>
</dbReference>
<dbReference type="InterPro" id="IPR037185">
    <property type="entry name" value="EmrE-like"/>
</dbReference>
<feature type="transmembrane region" description="Helical" evidence="1">
    <location>
        <begin position="236"/>
        <end position="257"/>
    </location>
</feature>
<keyword evidence="1" id="KW-1133">Transmembrane helix</keyword>
<dbReference type="GO" id="GO:0016020">
    <property type="term" value="C:membrane"/>
    <property type="evidence" value="ECO:0007669"/>
    <property type="project" value="InterPro"/>
</dbReference>
<feature type="transmembrane region" description="Helical" evidence="1">
    <location>
        <begin position="119"/>
        <end position="138"/>
    </location>
</feature>
<name>A0A7Z7LYL0_9FLAO</name>
<feature type="transmembrane region" description="Helical" evidence="1">
    <location>
        <begin position="35"/>
        <end position="53"/>
    </location>
</feature>
<comment type="caution">
    <text evidence="3">The sequence shown here is derived from an EMBL/GenBank/DDBJ whole genome shotgun (WGS) entry which is preliminary data.</text>
</comment>
<dbReference type="InterPro" id="IPR000620">
    <property type="entry name" value="EamA_dom"/>
</dbReference>
<reference evidence="3 4" key="1">
    <citation type="submission" date="2018-06" db="EMBL/GenBank/DDBJ databases">
        <authorList>
            <consortium name="Pathogen Informatics"/>
            <person name="Doyle S."/>
        </authorList>
    </citation>
    <scope>NUCLEOTIDE SEQUENCE [LARGE SCALE GENOMIC DNA]</scope>
    <source>
        <strain evidence="3 4">NCTC10588</strain>
    </source>
</reference>
<keyword evidence="1" id="KW-0812">Transmembrane</keyword>
<feature type="transmembrane region" description="Helical" evidence="1">
    <location>
        <begin position="65"/>
        <end position="86"/>
    </location>
</feature>
<dbReference type="SUPFAM" id="SSF103481">
    <property type="entry name" value="Multidrug resistance efflux transporter EmrE"/>
    <property type="match status" value="2"/>
</dbReference>
<dbReference type="PANTHER" id="PTHR22911">
    <property type="entry name" value="ACYL-MALONYL CONDENSING ENZYME-RELATED"/>
    <property type="match status" value="1"/>
</dbReference>
<protein>
    <submittedName>
        <fullName evidence="3">Predicted permease, DMT superfamily</fullName>
    </submittedName>
</protein>
<feature type="transmembrane region" description="Helical" evidence="1">
    <location>
        <begin position="12"/>
        <end position="29"/>
    </location>
</feature>
<feature type="transmembrane region" description="Helical" evidence="1">
    <location>
        <begin position="92"/>
        <end position="112"/>
    </location>
</feature>
<keyword evidence="1" id="KW-0472">Membrane</keyword>
<dbReference type="Pfam" id="PF00892">
    <property type="entry name" value="EamA"/>
    <property type="match status" value="2"/>
</dbReference>
<organism evidence="3 4">
    <name type="scientific">Elizabethkingia anophelis</name>
    <dbReference type="NCBI Taxonomy" id="1117645"/>
    <lineage>
        <taxon>Bacteria</taxon>
        <taxon>Pseudomonadati</taxon>
        <taxon>Bacteroidota</taxon>
        <taxon>Flavobacteriia</taxon>
        <taxon>Flavobacteriales</taxon>
        <taxon>Weeksellaceae</taxon>
        <taxon>Elizabethkingia</taxon>
    </lineage>
</organism>
<feature type="transmembrane region" description="Helical" evidence="1">
    <location>
        <begin position="205"/>
        <end position="224"/>
    </location>
</feature>
<sequence>MMFRSAQFRLHLIVFLWGFTAILGKLITVDALELVFYRMLFAALFLYLFIRVVKKQSMKVSRKLFWQLIGVGGLMGGHWLCFFYSIKISNVSIALSCLATVTLFVSILEPIIYRRKLDWVELLLGLIIVSCMLLIFNVEFEHKIGIIFGVVCAFLGATFTVLNGKLFGKTSSENIIFYEIFGGWILVSLFLLGSGEIGSVVNIDWKNILLLLLLASFFTAYPMLESVKLMKYISPFTLALTVNLEPVYGIILAYFIFGKSEEMSPVFYGASAVMILAIIVNAVIKARRRKTSEVAIH</sequence>
<evidence type="ECO:0000259" key="2">
    <source>
        <dbReference type="Pfam" id="PF00892"/>
    </source>
</evidence>
<dbReference type="Proteomes" id="UP000254876">
    <property type="component" value="Unassembled WGS sequence"/>
</dbReference>
<feature type="domain" description="EamA" evidence="2">
    <location>
        <begin position="12"/>
        <end position="136"/>
    </location>
</feature>
<evidence type="ECO:0000256" key="1">
    <source>
        <dbReference type="SAM" id="Phobius"/>
    </source>
</evidence>
<dbReference type="PANTHER" id="PTHR22911:SF79">
    <property type="entry name" value="MOBA-LIKE NTP TRANSFERASE DOMAIN-CONTAINING PROTEIN"/>
    <property type="match status" value="1"/>
</dbReference>
<feature type="transmembrane region" description="Helical" evidence="1">
    <location>
        <begin position="263"/>
        <end position="284"/>
    </location>
</feature>
<proteinExistence type="predicted"/>